<dbReference type="AlphaFoldDB" id="A0A8K0L3H6"/>
<dbReference type="Pfam" id="PF20684">
    <property type="entry name" value="Fung_rhodopsin"/>
    <property type="match status" value="1"/>
</dbReference>
<keyword evidence="3 7" id="KW-1133">Transmembrane helix</keyword>
<evidence type="ECO:0000256" key="6">
    <source>
        <dbReference type="SAM" id="MobiDB-lite"/>
    </source>
</evidence>
<dbReference type="OrthoDB" id="3897607at2759"/>
<feature type="transmembrane region" description="Helical" evidence="7">
    <location>
        <begin position="267"/>
        <end position="287"/>
    </location>
</feature>
<comment type="similarity">
    <text evidence="5">Belongs to the SAT4 family.</text>
</comment>
<feature type="region of interest" description="Disordered" evidence="6">
    <location>
        <begin position="304"/>
        <end position="328"/>
    </location>
</feature>
<feature type="transmembrane region" description="Helical" evidence="7">
    <location>
        <begin position="115"/>
        <end position="139"/>
    </location>
</feature>
<evidence type="ECO:0000256" key="7">
    <source>
        <dbReference type="SAM" id="Phobius"/>
    </source>
</evidence>
<evidence type="ECO:0000259" key="8">
    <source>
        <dbReference type="Pfam" id="PF20684"/>
    </source>
</evidence>
<dbReference type="InterPro" id="IPR049326">
    <property type="entry name" value="Rhodopsin_dom_fungi"/>
</dbReference>
<feature type="domain" description="Rhodopsin" evidence="8">
    <location>
        <begin position="58"/>
        <end position="292"/>
    </location>
</feature>
<feature type="transmembrane region" description="Helical" evidence="7">
    <location>
        <begin position="151"/>
        <end position="170"/>
    </location>
</feature>
<feature type="transmembrane region" description="Helical" evidence="7">
    <location>
        <begin position="231"/>
        <end position="255"/>
    </location>
</feature>
<dbReference type="PANTHER" id="PTHR33048:SF96">
    <property type="entry name" value="INTEGRAL MEMBRANE PROTEIN"/>
    <property type="match status" value="1"/>
</dbReference>
<evidence type="ECO:0000256" key="2">
    <source>
        <dbReference type="ARBA" id="ARBA00022692"/>
    </source>
</evidence>
<protein>
    <recommendedName>
        <fullName evidence="8">Rhodopsin domain-containing protein</fullName>
    </recommendedName>
</protein>
<name>A0A8K0L3H6_9PEZI</name>
<gene>
    <name evidence="9" type="ORF">KVT40_003111</name>
</gene>
<evidence type="ECO:0000256" key="3">
    <source>
        <dbReference type="ARBA" id="ARBA00022989"/>
    </source>
</evidence>
<comment type="caution">
    <text evidence="9">The sequence shown here is derived from an EMBL/GenBank/DDBJ whole genome shotgun (WGS) entry which is preliminary data.</text>
</comment>
<keyword evidence="4 7" id="KW-0472">Membrane</keyword>
<organism evidence="9 10">
    <name type="scientific">Elsinoe batatas</name>
    <dbReference type="NCBI Taxonomy" id="2601811"/>
    <lineage>
        <taxon>Eukaryota</taxon>
        <taxon>Fungi</taxon>
        <taxon>Dikarya</taxon>
        <taxon>Ascomycota</taxon>
        <taxon>Pezizomycotina</taxon>
        <taxon>Dothideomycetes</taxon>
        <taxon>Dothideomycetidae</taxon>
        <taxon>Myriangiales</taxon>
        <taxon>Elsinoaceae</taxon>
        <taxon>Elsinoe</taxon>
    </lineage>
</organism>
<feature type="transmembrane region" description="Helical" evidence="7">
    <location>
        <begin position="197"/>
        <end position="219"/>
    </location>
</feature>
<evidence type="ECO:0000313" key="10">
    <source>
        <dbReference type="Proteomes" id="UP000809789"/>
    </source>
</evidence>
<evidence type="ECO:0000313" key="9">
    <source>
        <dbReference type="EMBL" id="KAG8629246.1"/>
    </source>
</evidence>
<evidence type="ECO:0000256" key="1">
    <source>
        <dbReference type="ARBA" id="ARBA00004141"/>
    </source>
</evidence>
<evidence type="ECO:0000256" key="5">
    <source>
        <dbReference type="ARBA" id="ARBA00038359"/>
    </source>
</evidence>
<keyword evidence="10" id="KW-1185">Reference proteome</keyword>
<dbReference type="EMBL" id="JAESVG020000003">
    <property type="protein sequence ID" value="KAG8629246.1"/>
    <property type="molecule type" value="Genomic_DNA"/>
</dbReference>
<dbReference type="Proteomes" id="UP000809789">
    <property type="component" value="Unassembled WGS sequence"/>
</dbReference>
<dbReference type="InterPro" id="IPR052337">
    <property type="entry name" value="SAT4-like"/>
</dbReference>
<reference evidence="9" key="1">
    <citation type="submission" date="2021-07" db="EMBL/GenBank/DDBJ databases">
        <title>Elsinoe batatas strain:CRI-CJ2 Genome sequencing and assembly.</title>
        <authorList>
            <person name="Huang L."/>
        </authorList>
    </citation>
    <scope>NUCLEOTIDE SEQUENCE</scope>
    <source>
        <strain evidence="9">CRI-CJ2</strain>
    </source>
</reference>
<feature type="transmembrane region" description="Helical" evidence="7">
    <location>
        <begin position="74"/>
        <end position="95"/>
    </location>
</feature>
<feature type="transmembrane region" description="Helical" evidence="7">
    <location>
        <begin position="44"/>
        <end position="62"/>
    </location>
</feature>
<dbReference type="PANTHER" id="PTHR33048">
    <property type="entry name" value="PTH11-LIKE INTEGRAL MEMBRANE PROTEIN (AFU_ORTHOLOGUE AFUA_5G11245)"/>
    <property type="match status" value="1"/>
</dbReference>
<keyword evidence="2 7" id="KW-0812">Transmembrane</keyword>
<dbReference type="GO" id="GO:0016020">
    <property type="term" value="C:membrane"/>
    <property type="evidence" value="ECO:0007669"/>
    <property type="project" value="UniProtKB-SubCell"/>
</dbReference>
<evidence type="ECO:0000256" key="4">
    <source>
        <dbReference type="ARBA" id="ARBA00023136"/>
    </source>
</evidence>
<accession>A0A8K0L3H6</accession>
<proteinExistence type="inferred from homology"/>
<comment type="subcellular location">
    <subcellularLocation>
        <location evidence="1">Membrane</location>
        <topology evidence="1">Multi-pass membrane protein</topology>
    </subcellularLocation>
</comment>
<sequence length="369" mass="40472">MSDRTVSSSFGGELELTIAEAHKGWDPVVLLRHLDHQYAQNEQWGVALGVVCIIAVGLRVWVKAVTLKAFRADDWCILIAFGLYAGLTATIFLLGRDFRALFRAHYETLGPISQALTAYNAIYVLCTIFCKTSFTLFMLNLFSRSSRWQRYTIMILLGISTLLGLVYLGFTPTCGVTFLEESKGTCNLLHTTNIISIAWSVCNMLVDIVFAILCVQLIWGASMSKRNKIWASALLCFGSVGAAASVLRVVTYIGLGWQTLNEQRVLIARYSTMEAGITIAAASFATLRPLIRNWFSRLMTSYGASSAGRTYGDGKSRGKSGNKSMVKSRMGEKEVFDGPTGLGMGGITKKDEVNITVAVVQERKGSEMA</sequence>